<dbReference type="AlphaFoldDB" id="A0A9W9CVD6"/>
<evidence type="ECO:0000256" key="5">
    <source>
        <dbReference type="ARBA" id="ARBA00022801"/>
    </source>
</evidence>
<dbReference type="SUPFAM" id="SSF53474">
    <property type="entry name" value="alpha/beta-Hydrolases"/>
    <property type="match status" value="1"/>
</dbReference>
<dbReference type="InterPro" id="IPR029058">
    <property type="entry name" value="AB_hydrolase_fold"/>
</dbReference>
<keyword evidence="4 8" id="KW-0732">Signal</keyword>
<dbReference type="InterPro" id="IPR002018">
    <property type="entry name" value="CarbesteraseB"/>
</dbReference>
<evidence type="ECO:0000256" key="1">
    <source>
        <dbReference type="ARBA" id="ARBA00004613"/>
    </source>
</evidence>
<protein>
    <recommendedName>
        <fullName evidence="8">Carboxylic ester hydrolase</fullName>
        <ecNumber evidence="8">3.1.1.-</ecNumber>
    </recommendedName>
</protein>
<gene>
    <name evidence="10" type="ORF">N0V93_007446</name>
</gene>
<keyword evidence="5 8" id="KW-0378">Hydrolase</keyword>
<dbReference type="EC" id="3.1.1.-" evidence="8"/>
<dbReference type="FunFam" id="3.40.50.1820:FF:000213">
    <property type="entry name" value="Carboxylic ester hydrolase"/>
    <property type="match status" value="1"/>
</dbReference>
<proteinExistence type="inferred from homology"/>
<keyword evidence="3" id="KW-0964">Secreted</keyword>
<dbReference type="OrthoDB" id="408631at2759"/>
<dbReference type="EMBL" id="JAPEVB010000004">
    <property type="protein sequence ID" value="KAJ4389973.1"/>
    <property type="molecule type" value="Genomic_DNA"/>
</dbReference>
<comment type="subcellular location">
    <subcellularLocation>
        <location evidence="1">Secreted</location>
    </subcellularLocation>
</comment>
<dbReference type="GO" id="GO:0006629">
    <property type="term" value="P:lipid metabolic process"/>
    <property type="evidence" value="ECO:0007669"/>
    <property type="project" value="UniProtKB-KW"/>
</dbReference>
<feature type="domain" description="Carboxylesterase type B" evidence="9">
    <location>
        <begin position="48"/>
        <end position="552"/>
    </location>
</feature>
<keyword evidence="7" id="KW-0325">Glycoprotein</keyword>
<evidence type="ECO:0000313" key="10">
    <source>
        <dbReference type="EMBL" id="KAJ4389973.1"/>
    </source>
</evidence>
<dbReference type="GO" id="GO:0016787">
    <property type="term" value="F:hydrolase activity"/>
    <property type="evidence" value="ECO:0007669"/>
    <property type="project" value="UniProtKB-KW"/>
</dbReference>
<keyword evidence="11" id="KW-1185">Reference proteome</keyword>
<feature type="chain" id="PRO_5041013802" description="Carboxylic ester hydrolase" evidence="8">
    <location>
        <begin position="20"/>
        <end position="577"/>
    </location>
</feature>
<accession>A0A9W9CVD6</accession>
<evidence type="ECO:0000256" key="2">
    <source>
        <dbReference type="ARBA" id="ARBA00005964"/>
    </source>
</evidence>
<evidence type="ECO:0000259" key="9">
    <source>
        <dbReference type="Pfam" id="PF00135"/>
    </source>
</evidence>
<evidence type="ECO:0000256" key="3">
    <source>
        <dbReference type="ARBA" id="ARBA00022525"/>
    </source>
</evidence>
<dbReference type="Gene3D" id="3.40.50.1820">
    <property type="entry name" value="alpha/beta hydrolase"/>
    <property type="match status" value="1"/>
</dbReference>
<feature type="signal peptide" evidence="8">
    <location>
        <begin position="1"/>
        <end position="19"/>
    </location>
</feature>
<dbReference type="PANTHER" id="PTHR11559">
    <property type="entry name" value="CARBOXYLESTERASE"/>
    <property type="match status" value="1"/>
</dbReference>
<evidence type="ECO:0000256" key="4">
    <source>
        <dbReference type="ARBA" id="ARBA00022729"/>
    </source>
</evidence>
<dbReference type="Pfam" id="PF00135">
    <property type="entry name" value="COesterase"/>
    <property type="match status" value="1"/>
</dbReference>
<evidence type="ECO:0000313" key="11">
    <source>
        <dbReference type="Proteomes" id="UP001140453"/>
    </source>
</evidence>
<evidence type="ECO:0000256" key="7">
    <source>
        <dbReference type="ARBA" id="ARBA00023180"/>
    </source>
</evidence>
<dbReference type="InterPro" id="IPR019826">
    <property type="entry name" value="Carboxylesterase_B_AS"/>
</dbReference>
<dbReference type="PROSITE" id="PS00122">
    <property type="entry name" value="CARBOXYLESTERASE_B_1"/>
    <property type="match status" value="1"/>
</dbReference>
<dbReference type="Proteomes" id="UP001140453">
    <property type="component" value="Unassembled WGS sequence"/>
</dbReference>
<name>A0A9W9CVD6_9PEZI</name>
<evidence type="ECO:0000256" key="6">
    <source>
        <dbReference type="ARBA" id="ARBA00023098"/>
    </source>
</evidence>
<sequence>MKGIFTIVGAMSLAAPALSLPVAPVVEDRATGPQVAISPNNTVIGLTSGQVEKFAGIPFADAPTGNLRLRPPQKLTTSLGDAFEAIDPAAACPQMLLSTASNNFITDALGDLLNTPLFQQALNVDEDCLTISVMRPAGTTANASLPVLYWIFGGGFELGWAAMYDGEDLLTQAITQNQPFVFVAVNYRVAGFGFLPGKEVLADGAANLGLLDQRMGLEWVADNIAAFGGDPEKVTIWGESAGSISVFDQMALYGGDNVYNGKPLFRGAIMNSGSLAPTESIDSAKAQAVYDTVVATAGCAETAANNSTLDCLRSLAYADFLDAVNSVPGILSYSSAALSYLPRPDGVVLPASPDVLLEEGRYAAVPMIVGDQRDEGTLFALFTSNVTTTEDLVDYLSQLYFHQATAAQLETLVDSYSTDIKAGSPFGTGILNEIYPQYKRIAALLGDLVFSLSRRLFLEAADLVNPSVPSWSYLSTYYEDFPIMGTFHASDILEVFFGLRNNYACNSIRTYYYNFVYNLDPNNGTGLNPYPNWPQWKDTGNGHQLMEHKADTYQYTADTFRSENYEVIKANAKAFYL</sequence>
<evidence type="ECO:0000256" key="8">
    <source>
        <dbReference type="RuleBase" id="RU361235"/>
    </source>
</evidence>
<dbReference type="GO" id="GO:0005576">
    <property type="term" value="C:extracellular region"/>
    <property type="evidence" value="ECO:0007669"/>
    <property type="project" value="UniProtKB-SubCell"/>
</dbReference>
<organism evidence="10 11">
    <name type="scientific">Gnomoniopsis smithogilvyi</name>
    <dbReference type="NCBI Taxonomy" id="1191159"/>
    <lineage>
        <taxon>Eukaryota</taxon>
        <taxon>Fungi</taxon>
        <taxon>Dikarya</taxon>
        <taxon>Ascomycota</taxon>
        <taxon>Pezizomycotina</taxon>
        <taxon>Sordariomycetes</taxon>
        <taxon>Sordariomycetidae</taxon>
        <taxon>Diaporthales</taxon>
        <taxon>Gnomoniaceae</taxon>
        <taxon>Gnomoniopsis</taxon>
    </lineage>
</organism>
<keyword evidence="6" id="KW-0443">Lipid metabolism</keyword>
<reference evidence="10" key="1">
    <citation type="submission" date="2022-10" db="EMBL/GenBank/DDBJ databases">
        <title>Tapping the CABI collections for fungal endophytes: first genome assemblies for Collariella, Neodidymelliopsis, Ascochyta clinopodiicola, Didymella pomorum, Didymosphaeria variabile, Neocosmospora piperis and Neocucurbitaria cava.</title>
        <authorList>
            <person name="Hill R."/>
        </authorList>
    </citation>
    <scope>NUCLEOTIDE SEQUENCE</scope>
    <source>
        <strain evidence="10">IMI 355082</strain>
    </source>
</reference>
<comment type="similarity">
    <text evidence="2 8">Belongs to the type-B carboxylesterase/lipase family.</text>
</comment>
<comment type="caution">
    <text evidence="10">The sequence shown here is derived from an EMBL/GenBank/DDBJ whole genome shotgun (WGS) entry which is preliminary data.</text>
</comment>
<dbReference type="InterPro" id="IPR050309">
    <property type="entry name" value="Type-B_Carboxylest/Lipase"/>
</dbReference>